<comment type="caution">
    <text evidence="5">The sequence shown here is derived from an EMBL/GenBank/DDBJ whole genome shotgun (WGS) entry which is preliminary data.</text>
</comment>
<evidence type="ECO:0000313" key="6">
    <source>
        <dbReference type="Proteomes" id="UP001285441"/>
    </source>
</evidence>
<dbReference type="AlphaFoldDB" id="A0AAE0P830"/>
<dbReference type="SUPFAM" id="SSF56176">
    <property type="entry name" value="FAD-binding/transporter-associated domain-like"/>
    <property type="match status" value="1"/>
</dbReference>
<dbReference type="InterPro" id="IPR012951">
    <property type="entry name" value="BBE"/>
</dbReference>
<dbReference type="InterPro" id="IPR036318">
    <property type="entry name" value="FAD-bd_PCMH-like_sf"/>
</dbReference>
<dbReference type="GO" id="GO:0071949">
    <property type="term" value="F:FAD binding"/>
    <property type="evidence" value="ECO:0007669"/>
    <property type="project" value="InterPro"/>
</dbReference>
<evidence type="ECO:0000259" key="4">
    <source>
        <dbReference type="PROSITE" id="PS51387"/>
    </source>
</evidence>
<dbReference type="Pfam" id="PF08031">
    <property type="entry name" value="BBE"/>
    <property type="match status" value="1"/>
</dbReference>
<dbReference type="PROSITE" id="PS51387">
    <property type="entry name" value="FAD_PCMH"/>
    <property type="match status" value="1"/>
</dbReference>
<evidence type="ECO:0000256" key="2">
    <source>
        <dbReference type="ARBA" id="ARBA00023002"/>
    </source>
</evidence>
<reference evidence="5" key="1">
    <citation type="journal article" date="2023" name="Mol. Phylogenet. Evol.">
        <title>Genome-scale phylogeny and comparative genomics of the fungal order Sordariales.</title>
        <authorList>
            <person name="Hensen N."/>
            <person name="Bonometti L."/>
            <person name="Westerberg I."/>
            <person name="Brannstrom I.O."/>
            <person name="Guillou S."/>
            <person name="Cros-Aarteil S."/>
            <person name="Calhoun S."/>
            <person name="Haridas S."/>
            <person name="Kuo A."/>
            <person name="Mondo S."/>
            <person name="Pangilinan J."/>
            <person name="Riley R."/>
            <person name="LaButti K."/>
            <person name="Andreopoulos B."/>
            <person name="Lipzen A."/>
            <person name="Chen C."/>
            <person name="Yan M."/>
            <person name="Daum C."/>
            <person name="Ng V."/>
            <person name="Clum A."/>
            <person name="Steindorff A."/>
            <person name="Ohm R.A."/>
            <person name="Martin F."/>
            <person name="Silar P."/>
            <person name="Natvig D.O."/>
            <person name="Lalanne C."/>
            <person name="Gautier V."/>
            <person name="Ament-Velasquez S.L."/>
            <person name="Kruys A."/>
            <person name="Hutchinson M.I."/>
            <person name="Powell A.J."/>
            <person name="Barry K."/>
            <person name="Miller A.N."/>
            <person name="Grigoriev I.V."/>
            <person name="Debuchy R."/>
            <person name="Gladieux P."/>
            <person name="Hiltunen Thoren M."/>
            <person name="Johannesson H."/>
        </authorList>
    </citation>
    <scope>NUCLEOTIDE SEQUENCE</scope>
    <source>
        <strain evidence="5">CBS 232.78</strain>
    </source>
</reference>
<keyword evidence="6" id="KW-1185">Reference proteome</keyword>
<feature type="chain" id="PRO_5041986462" description="FAD-binding PCMH-type domain-containing protein" evidence="3">
    <location>
        <begin position="31"/>
        <end position="520"/>
    </location>
</feature>
<accession>A0AAE0P830</accession>
<proteinExistence type="inferred from homology"/>
<comment type="similarity">
    <text evidence="1">Belongs to the oxygen-dependent FAD-linked oxidoreductase family.</text>
</comment>
<evidence type="ECO:0000256" key="1">
    <source>
        <dbReference type="ARBA" id="ARBA00005466"/>
    </source>
</evidence>
<dbReference type="InterPro" id="IPR016169">
    <property type="entry name" value="FAD-bd_PCMH_sub2"/>
</dbReference>
<sequence>MDSEPPWNSWYKAALASLALRLAIQPRCKAVPGGPDWPSIESWARLNESTEGRLLRPPPPGAVCHPGQATYNAAECPLVRSAWSIYEFHGADPVSSALNTWNNDSCLPEAADPCRNRGYPVVVINATTSQHVKLGVDFARKYNVRLIVKSTGHDFLGRSVAPNSLSIWAHHLKGMTFHDSKLDPLGQVVVGGQVETISGSSHYGTAADQVLEMEIVTPNGDMVVANECRYRDLFWAMRGGGASTFGIMTSVTIKTFPSPRMNSLDLGITTTNLQNPYIFDMVAYVLSQFLTLGDRGMTGYSTFFSSLPNPLNGGLTTIAGLTMTAALLNSSSLEITTWPGRFEILSIPDAYKPFYDWYILHKDRTVAGTDGLLGSRFLGAEAFRRFAYGGAGAVFMVGGKGVRGARPRGGGHVISPAWRKSSVLAETFLTFPPLKPAARRAALNHLNYNIEALRQLDPDSGAYQNEVHPEEPDWKNQFWGSNYERLAFIKKLVDPEDVLWCIPYVGNELWHQADSQLCRR</sequence>
<feature type="signal peptide" evidence="3">
    <location>
        <begin position="1"/>
        <end position="30"/>
    </location>
</feature>
<keyword evidence="3" id="KW-0732">Signal</keyword>
<reference evidence="5" key="2">
    <citation type="submission" date="2023-06" db="EMBL/GenBank/DDBJ databases">
        <authorList>
            <consortium name="Lawrence Berkeley National Laboratory"/>
            <person name="Haridas S."/>
            <person name="Hensen N."/>
            <person name="Bonometti L."/>
            <person name="Westerberg I."/>
            <person name="Brannstrom I.O."/>
            <person name="Guillou S."/>
            <person name="Cros-Aarteil S."/>
            <person name="Calhoun S."/>
            <person name="Kuo A."/>
            <person name="Mondo S."/>
            <person name="Pangilinan J."/>
            <person name="Riley R."/>
            <person name="LaButti K."/>
            <person name="Andreopoulos B."/>
            <person name="Lipzen A."/>
            <person name="Chen C."/>
            <person name="Yanf M."/>
            <person name="Daum C."/>
            <person name="Ng V."/>
            <person name="Clum A."/>
            <person name="Steindorff A."/>
            <person name="Ohm R."/>
            <person name="Martin F."/>
            <person name="Silar P."/>
            <person name="Natvig D."/>
            <person name="Lalanne C."/>
            <person name="Gautier V."/>
            <person name="Ament-velasquez S.L."/>
            <person name="Kruys A."/>
            <person name="Hutchinson M.I."/>
            <person name="Powell A.J."/>
            <person name="Barry K."/>
            <person name="Miller A.N."/>
            <person name="Grigoriev I.V."/>
            <person name="Debuchy R."/>
            <person name="Gladieux P."/>
            <person name="Thoren M.H."/>
            <person name="Johannesson H."/>
        </authorList>
    </citation>
    <scope>NUCLEOTIDE SEQUENCE</scope>
    <source>
        <strain evidence="5">CBS 232.78</strain>
    </source>
</reference>
<dbReference type="InterPro" id="IPR050432">
    <property type="entry name" value="FAD-linked_Oxidoreductases_BP"/>
</dbReference>
<dbReference type="Gene3D" id="3.30.465.10">
    <property type="match status" value="2"/>
</dbReference>
<dbReference type="PANTHER" id="PTHR13878:SF91">
    <property type="entry name" value="FAD BINDING DOMAIN PROTEIN (AFU_ORTHOLOGUE AFUA_6G12070)-RELATED"/>
    <property type="match status" value="1"/>
</dbReference>
<name>A0AAE0P830_9PEZI</name>
<dbReference type="Gene3D" id="3.30.43.10">
    <property type="entry name" value="Uridine Diphospho-n-acetylenolpyruvylglucosamine Reductase, domain 2"/>
    <property type="match status" value="1"/>
</dbReference>
<keyword evidence="2" id="KW-0560">Oxidoreductase</keyword>
<evidence type="ECO:0000256" key="3">
    <source>
        <dbReference type="SAM" id="SignalP"/>
    </source>
</evidence>
<dbReference type="InterPro" id="IPR016167">
    <property type="entry name" value="FAD-bd_PCMH_sub1"/>
</dbReference>
<dbReference type="EMBL" id="JAULSW010000001">
    <property type="protein sequence ID" value="KAK3394755.1"/>
    <property type="molecule type" value="Genomic_DNA"/>
</dbReference>
<gene>
    <name evidence="5" type="ORF">B0H63DRAFT_499125</name>
</gene>
<dbReference type="PANTHER" id="PTHR13878">
    <property type="entry name" value="GULONOLACTONE OXIDASE"/>
    <property type="match status" value="1"/>
</dbReference>
<evidence type="ECO:0000313" key="5">
    <source>
        <dbReference type="EMBL" id="KAK3394755.1"/>
    </source>
</evidence>
<feature type="domain" description="FAD-binding PCMH-type" evidence="4">
    <location>
        <begin position="55"/>
        <end position="258"/>
    </location>
</feature>
<dbReference type="GO" id="GO:0016491">
    <property type="term" value="F:oxidoreductase activity"/>
    <property type="evidence" value="ECO:0007669"/>
    <property type="project" value="UniProtKB-KW"/>
</dbReference>
<dbReference type="InterPro" id="IPR016166">
    <property type="entry name" value="FAD-bd_PCMH"/>
</dbReference>
<organism evidence="5 6">
    <name type="scientific">Podospora didyma</name>
    <dbReference type="NCBI Taxonomy" id="330526"/>
    <lineage>
        <taxon>Eukaryota</taxon>
        <taxon>Fungi</taxon>
        <taxon>Dikarya</taxon>
        <taxon>Ascomycota</taxon>
        <taxon>Pezizomycotina</taxon>
        <taxon>Sordariomycetes</taxon>
        <taxon>Sordariomycetidae</taxon>
        <taxon>Sordariales</taxon>
        <taxon>Podosporaceae</taxon>
        <taxon>Podospora</taxon>
    </lineage>
</organism>
<protein>
    <recommendedName>
        <fullName evidence="4">FAD-binding PCMH-type domain-containing protein</fullName>
    </recommendedName>
</protein>
<dbReference type="Proteomes" id="UP001285441">
    <property type="component" value="Unassembled WGS sequence"/>
</dbReference>